<comment type="caution">
    <text evidence="1">The sequence shown here is derived from an EMBL/GenBank/DDBJ whole genome shotgun (WGS) entry which is preliminary data.</text>
</comment>
<keyword evidence="2" id="KW-1185">Reference proteome</keyword>
<dbReference type="AlphaFoldDB" id="A0AAV0RA85"/>
<name>A0AAV0RA85_9ROSI</name>
<evidence type="ECO:0000313" key="1">
    <source>
        <dbReference type="EMBL" id="CAI0554171.1"/>
    </source>
</evidence>
<reference evidence="1" key="1">
    <citation type="submission" date="2022-08" db="EMBL/GenBank/DDBJ databases">
        <authorList>
            <person name="Gutierrez-Valencia J."/>
        </authorList>
    </citation>
    <scope>NUCLEOTIDE SEQUENCE</scope>
</reference>
<feature type="non-terminal residue" evidence="1">
    <location>
        <position position="1"/>
    </location>
</feature>
<dbReference type="Proteomes" id="UP001154282">
    <property type="component" value="Unassembled WGS sequence"/>
</dbReference>
<dbReference type="EMBL" id="CAMGYJ010000010">
    <property type="protein sequence ID" value="CAI0554171.1"/>
    <property type="molecule type" value="Genomic_DNA"/>
</dbReference>
<sequence length="44" mass="4613">SSLYSSAHISIKAVAGIKWSSGNEAKSLKHSLIMGVLSNASRLL</sequence>
<organism evidence="1 2">
    <name type="scientific">Linum tenue</name>
    <dbReference type="NCBI Taxonomy" id="586396"/>
    <lineage>
        <taxon>Eukaryota</taxon>
        <taxon>Viridiplantae</taxon>
        <taxon>Streptophyta</taxon>
        <taxon>Embryophyta</taxon>
        <taxon>Tracheophyta</taxon>
        <taxon>Spermatophyta</taxon>
        <taxon>Magnoliopsida</taxon>
        <taxon>eudicotyledons</taxon>
        <taxon>Gunneridae</taxon>
        <taxon>Pentapetalae</taxon>
        <taxon>rosids</taxon>
        <taxon>fabids</taxon>
        <taxon>Malpighiales</taxon>
        <taxon>Linaceae</taxon>
        <taxon>Linum</taxon>
    </lineage>
</organism>
<accession>A0AAV0RA85</accession>
<protein>
    <submittedName>
        <fullName evidence="1">Uncharacterized protein</fullName>
    </submittedName>
</protein>
<gene>
    <name evidence="1" type="ORF">LITE_LOCUS47097</name>
</gene>
<evidence type="ECO:0000313" key="2">
    <source>
        <dbReference type="Proteomes" id="UP001154282"/>
    </source>
</evidence>
<proteinExistence type="predicted"/>